<organism evidence="2 3">
    <name type="scientific">Anaerofilum hominis</name>
    <dbReference type="NCBI Taxonomy" id="2763016"/>
    <lineage>
        <taxon>Bacteria</taxon>
        <taxon>Bacillati</taxon>
        <taxon>Bacillota</taxon>
        <taxon>Clostridia</taxon>
        <taxon>Eubacteriales</taxon>
        <taxon>Oscillospiraceae</taxon>
        <taxon>Anaerofilum</taxon>
    </lineage>
</organism>
<protein>
    <submittedName>
        <fullName evidence="2">Pro-sigmaK processing inhibitor BofA family protein</fullName>
    </submittedName>
</protein>
<evidence type="ECO:0000313" key="3">
    <source>
        <dbReference type="Proteomes" id="UP000659630"/>
    </source>
</evidence>
<dbReference type="InterPro" id="IPR010001">
    <property type="entry name" value="BofA"/>
</dbReference>
<sequence length="87" mass="8583">MTVDVLAILLGAAALLCVSAAASRSKHPFRTGLLSAFCGIAGLGAVNLLSGSTGVAIALNYGTALVSVALGVPGVVTLLLLRGIFFV</sequence>
<dbReference type="Pfam" id="PF07441">
    <property type="entry name" value="BofA"/>
    <property type="match status" value="1"/>
</dbReference>
<dbReference type="RefSeq" id="WP_186886680.1">
    <property type="nucleotide sequence ID" value="NZ_JACONZ010000001.1"/>
</dbReference>
<dbReference type="Proteomes" id="UP000659630">
    <property type="component" value="Unassembled WGS sequence"/>
</dbReference>
<dbReference type="EMBL" id="JACONZ010000001">
    <property type="protein sequence ID" value="MBC5580318.1"/>
    <property type="molecule type" value="Genomic_DNA"/>
</dbReference>
<keyword evidence="1" id="KW-0812">Transmembrane</keyword>
<keyword evidence="1" id="KW-0472">Membrane</keyword>
<keyword evidence="1" id="KW-1133">Transmembrane helix</keyword>
<proteinExistence type="predicted"/>
<evidence type="ECO:0000313" key="2">
    <source>
        <dbReference type="EMBL" id="MBC5580318.1"/>
    </source>
</evidence>
<keyword evidence="3" id="KW-1185">Reference proteome</keyword>
<feature type="transmembrane region" description="Helical" evidence="1">
    <location>
        <begin position="61"/>
        <end position="85"/>
    </location>
</feature>
<comment type="caution">
    <text evidence="2">The sequence shown here is derived from an EMBL/GenBank/DDBJ whole genome shotgun (WGS) entry which is preliminary data.</text>
</comment>
<evidence type="ECO:0000256" key="1">
    <source>
        <dbReference type="SAM" id="Phobius"/>
    </source>
</evidence>
<accession>A0A923I8Q2</accession>
<name>A0A923I8Q2_9FIRM</name>
<gene>
    <name evidence="2" type="ORF">H8S23_02250</name>
</gene>
<reference evidence="2" key="1">
    <citation type="submission" date="2020-08" db="EMBL/GenBank/DDBJ databases">
        <title>Genome public.</title>
        <authorList>
            <person name="Liu C."/>
            <person name="Sun Q."/>
        </authorList>
    </citation>
    <scope>NUCLEOTIDE SEQUENCE</scope>
    <source>
        <strain evidence="2">BX8</strain>
    </source>
</reference>
<dbReference type="AlphaFoldDB" id="A0A923I8Q2"/>
<feature type="transmembrane region" description="Helical" evidence="1">
    <location>
        <begin position="31"/>
        <end position="49"/>
    </location>
</feature>